<dbReference type="AlphaFoldDB" id="A0A1I0KYM2"/>
<name>A0A1I0KYM2_9BACT</name>
<evidence type="ECO:0000313" key="1">
    <source>
        <dbReference type="EMBL" id="SEU31416.1"/>
    </source>
</evidence>
<sequence length="147" mass="16385">MGTAFKAALIDRVFFARYVRPPARDDVAQLETQLAEARERLGQPLLYVASIVATVKVPNLEERTHLNLLLATVRKYSEVVHLIIEGSELQNSLQRVIISGMLIVTRTYDDGLAVHKSITAATSDLSERLHRDAAPLIQEARERGLVL</sequence>
<dbReference type="EMBL" id="FOIJ01000016">
    <property type="protein sequence ID" value="SEU31416.1"/>
    <property type="molecule type" value="Genomic_DNA"/>
</dbReference>
<protein>
    <recommendedName>
        <fullName evidence="3">DofB protein</fullName>
    </recommendedName>
</protein>
<evidence type="ECO:0008006" key="3">
    <source>
        <dbReference type="Google" id="ProtNLM"/>
    </source>
</evidence>
<dbReference type="RefSeq" id="WP_093524724.1">
    <property type="nucleotide sequence ID" value="NZ_FOIJ01000016.1"/>
</dbReference>
<organism evidence="1 2">
    <name type="scientific">Stigmatella erecta</name>
    <dbReference type="NCBI Taxonomy" id="83460"/>
    <lineage>
        <taxon>Bacteria</taxon>
        <taxon>Pseudomonadati</taxon>
        <taxon>Myxococcota</taxon>
        <taxon>Myxococcia</taxon>
        <taxon>Myxococcales</taxon>
        <taxon>Cystobacterineae</taxon>
        <taxon>Archangiaceae</taxon>
        <taxon>Stigmatella</taxon>
    </lineage>
</organism>
<keyword evidence="2" id="KW-1185">Reference proteome</keyword>
<gene>
    <name evidence="1" type="ORF">SAMN05443639_11634</name>
</gene>
<proteinExistence type="predicted"/>
<dbReference type="Proteomes" id="UP000199181">
    <property type="component" value="Unassembled WGS sequence"/>
</dbReference>
<evidence type="ECO:0000313" key="2">
    <source>
        <dbReference type="Proteomes" id="UP000199181"/>
    </source>
</evidence>
<accession>A0A1I0KYM2</accession>
<reference evidence="2" key="1">
    <citation type="submission" date="2016-10" db="EMBL/GenBank/DDBJ databases">
        <authorList>
            <person name="Varghese N."/>
            <person name="Submissions S."/>
        </authorList>
    </citation>
    <scope>NUCLEOTIDE SEQUENCE [LARGE SCALE GENOMIC DNA]</scope>
    <source>
        <strain evidence="2">DSM 16858</strain>
    </source>
</reference>